<evidence type="ECO:0000256" key="3">
    <source>
        <dbReference type="ARBA" id="ARBA00022840"/>
    </source>
</evidence>
<sequence length="141" mass="16054">RIPVRRIEPVPHRMQMREHGLVTIIDDAYNSNPVGSRAAVETLAMFDGIRILITPGMVELGDKEAEYNHKFGNYAADCCDYILLVGRRHTEPIREGVLEKGFPEEKCLVFDKLEEAVSYAYAIKGQGHKYILLENDLTDNY</sequence>
<dbReference type="InterPro" id="IPR004101">
    <property type="entry name" value="Mur_ligase_C"/>
</dbReference>
<dbReference type="InterPro" id="IPR036615">
    <property type="entry name" value="Mur_ligase_C_dom_sf"/>
</dbReference>
<dbReference type="Pfam" id="PF02875">
    <property type="entry name" value="Mur_ligase_C"/>
    <property type="match status" value="1"/>
</dbReference>
<dbReference type="PANTHER" id="PTHR43024">
    <property type="entry name" value="UDP-N-ACETYLMURAMOYL-TRIPEPTIDE--D-ALANYL-D-ALANINE LIGASE"/>
    <property type="match status" value="1"/>
</dbReference>
<dbReference type="Gene3D" id="3.90.190.20">
    <property type="entry name" value="Mur ligase, C-terminal domain"/>
    <property type="match status" value="1"/>
</dbReference>
<name>K1TEM2_9ZZZZ</name>
<dbReference type="PANTHER" id="PTHR43024:SF1">
    <property type="entry name" value="UDP-N-ACETYLMURAMOYL-TRIPEPTIDE--D-ALANYL-D-ALANINE LIGASE"/>
    <property type="match status" value="1"/>
</dbReference>
<accession>K1TEM2</accession>
<keyword evidence="2" id="KW-0547">Nucleotide-binding</keyword>
<dbReference type="AlphaFoldDB" id="K1TEM2"/>
<keyword evidence="1" id="KW-0436">Ligase</keyword>
<evidence type="ECO:0000256" key="1">
    <source>
        <dbReference type="ARBA" id="ARBA00022598"/>
    </source>
</evidence>
<dbReference type="GO" id="GO:0005524">
    <property type="term" value="F:ATP binding"/>
    <property type="evidence" value="ECO:0007669"/>
    <property type="project" value="UniProtKB-KW"/>
</dbReference>
<organism evidence="5">
    <name type="scientific">human gut metagenome</name>
    <dbReference type="NCBI Taxonomy" id="408170"/>
    <lineage>
        <taxon>unclassified sequences</taxon>
        <taxon>metagenomes</taxon>
        <taxon>organismal metagenomes</taxon>
    </lineage>
</organism>
<gene>
    <name evidence="5" type="ORF">OBE_05032</name>
</gene>
<dbReference type="InterPro" id="IPR051046">
    <property type="entry name" value="MurCDEF_CellWall_CoF430Synth"/>
</dbReference>
<dbReference type="EMBL" id="AJWZ01003432">
    <property type="protein sequence ID" value="EKC68263.1"/>
    <property type="molecule type" value="Genomic_DNA"/>
</dbReference>
<proteinExistence type="predicted"/>
<evidence type="ECO:0000256" key="2">
    <source>
        <dbReference type="ARBA" id="ARBA00022741"/>
    </source>
</evidence>
<evidence type="ECO:0000259" key="4">
    <source>
        <dbReference type="Pfam" id="PF02875"/>
    </source>
</evidence>
<comment type="caution">
    <text evidence="5">The sequence shown here is derived from an EMBL/GenBank/DDBJ whole genome shotgun (WGS) entry which is preliminary data.</text>
</comment>
<protein>
    <submittedName>
        <fullName evidence="5">UDP-N-acetylmuramyl pentapeptide synthase</fullName>
    </submittedName>
</protein>
<dbReference type="GO" id="GO:0016881">
    <property type="term" value="F:acid-amino acid ligase activity"/>
    <property type="evidence" value="ECO:0007669"/>
    <property type="project" value="InterPro"/>
</dbReference>
<feature type="non-terminal residue" evidence="5">
    <location>
        <position position="1"/>
    </location>
</feature>
<keyword evidence="3" id="KW-0067">ATP-binding</keyword>
<dbReference type="SUPFAM" id="SSF53244">
    <property type="entry name" value="MurD-like peptide ligases, peptide-binding domain"/>
    <property type="match status" value="1"/>
</dbReference>
<feature type="domain" description="Mur ligase C-terminal" evidence="4">
    <location>
        <begin position="12"/>
        <end position="129"/>
    </location>
</feature>
<evidence type="ECO:0000313" key="5">
    <source>
        <dbReference type="EMBL" id="EKC68263.1"/>
    </source>
</evidence>
<reference evidence="5" key="1">
    <citation type="journal article" date="2013" name="Environ. Microbiol.">
        <title>Microbiota from the distal guts of lean and obese adolescents exhibit partial functional redundancy besides clear differences in community structure.</title>
        <authorList>
            <person name="Ferrer M."/>
            <person name="Ruiz A."/>
            <person name="Lanza F."/>
            <person name="Haange S.B."/>
            <person name="Oberbach A."/>
            <person name="Till H."/>
            <person name="Bargiela R."/>
            <person name="Campoy C."/>
            <person name="Segura M.T."/>
            <person name="Richter M."/>
            <person name="von Bergen M."/>
            <person name="Seifert J."/>
            <person name="Suarez A."/>
        </authorList>
    </citation>
    <scope>NUCLEOTIDE SEQUENCE</scope>
</reference>